<organism evidence="2">
    <name type="scientific">uncultured prokaryote</name>
    <dbReference type="NCBI Taxonomy" id="198431"/>
    <lineage>
        <taxon>unclassified sequences</taxon>
        <taxon>environmental samples</taxon>
    </lineage>
</organism>
<geneLocation type="plasmid" evidence="2">
    <name>pRGFK1356</name>
</geneLocation>
<reference evidence="2" key="1">
    <citation type="submission" date="2015-06" db="EMBL/GenBank/DDBJ databases">
        <authorList>
            <person name="Joergensen T."/>
        </authorList>
    </citation>
    <scope>NUCLEOTIDE SEQUENCE</scope>
    <source>
        <plasmid evidence="2">pRGFK1356</plasmid>
    </source>
</reference>
<dbReference type="EMBL" id="LN853918">
    <property type="protein sequence ID" value="CRY97042.1"/>
    <property type="molecule type" value="Genomic_DNA"/>
</dbReference>
<feature type="coiled-coil region" evidence="1">
    <location>
        <begin position="2"/>
        <end position="62"/>
    </location>
</feature>
<sequence>MSSSIDEQLAKAKERVERLEQKKLLHDAKNAISENEDLKNQLKNNEAERLSLSRDYQQVMNEVKQLFDDVQTDKFFAGNYQESGQNFKTVKQSDILLRLQNIINLQK</sequence>
<keyword evidence="2" id="KW-0614">Plasmid</keyword>
<dbReference type="AlphaFoldDB" id="A0A0H5QMP3"/>
<proteinExistence type="predicted"/>
<name>A0A0H5QMP3_9ZZZZ</name>
<protein>
    <submittedName>
        <fullName evidence="2">Uncharacterized protein</fullName>
    </submittedName>
</protein>
<accession>A0A0H5QMP3</accession>
<reference evidence="2" key="2">
    <citation type="submission" date="2015-07" db="EMBL/GenBank/DDBJ databases">
        <title>Plasmids, circular viruses and viroids from rat gut.</title>
        <authorList>
            <person name="Jorgensen T.J."/>
            <person name="Hansen M.A."/>
            <person name="Xu Z."/>
            <person name="Tabak M.A."/>
            <person name="Sorensen S.J."/>
            <person name="Hansen L.H."/>
        </authorList>
    </citation>
    <scope>NUCLEOTIDE SEQUENCE</scope>
    <source>
        <plasmid evidence="2">pRGFK1356</plasmid>
    </source>
</reference>
<evidence type="ECO:0000256" key="1">
    <source>
        <dbReference type="SAM" id="Coils"/>
    </source>
</evidence>
<evidence type="ECO:0000313" key="2">
    <source>
        <dbReference type="EMBL" id="CRY97042.1"/>
    </source>
</evidence>
<keyword evidence="1" id="KW-0175">Coiled coil</keyword>